<dbReference type="AlphaFoldDB" id="A0A447TUN1"/>
<gene>
    <name evidence="1" type="ORF">NCTC6754_02902</name>
</gene>
<dbReference type="InterPro" id="IPR038063">
    <property type="entry name" value="Transpep_catalytic_dom"/>
</dbReference>
<proteinExistence type="predicted"/>
<organism evidence="1 2">
    <name type="scientific">Salmonella enterica I</name>
    <dbReference type="NCBI Taxonomy" id="59201"/>
    <lineage>
        <taxon>Bacteria</taxon>
        <taxon>Pseudomonadati</taxon>
        <taxon>Pseudomonadota</taxon>
        <taxon>Gammaproteobacteria</taxon>
        <taxon>Enterobacterales</taxon>
        <taxon>Enterobacteriaceae</taxon>
        <taxon>Salmonella</taxon>
    </lineage>
</organism>
<evidence type="ECO:0000313" key="1">
    <source>
        <dbReference type="EMBL" id="VEB53697.1"/>
    </source>
</evidence>
<evidence type="ECO:0000313" key="2">
    <source>
        <dbReference type="Proteomes" id="UP000269208"/>
    </source>
</evidence>
<name>A0A447TUN1_SALET</name>
<protein>
    <submittedName>
        <fullName evidence="1">Transpeptidase</fullName>
    </submittedName>
</protein>
<dbReference type="PANTHER" id="PTHR36699:SF1">
    <property type="entry name" value="L,D-TRANSPEPTIDASE YAFK-RELATED"/>
    <property type="match status" value="1"/>
</dbReference>
<dbReference type="EMBL" id="LR134190">
    <property type="protein sequence ID" value="VEB53697.1"/>
    <property type="molecule type" value="Genomic_DNA"/>
</dbReference>
<accession>A0A447TUN1</accession>
<dbReference type="Proteomes" id="UP000269208">
    <property type="component" value="Chromosome"/>
</dbReference>
<sequence length="67" mass="7101">MPPTKGCLTQTAAIIWHLILANPNAYDRANGYTGDFIMVHGNCVSAGCYAMTDAGIEEILSTGGARR</sequence>
<dbReference type="SUPFAM" id="SSF141523">
    <property type="entry name" value="L,D-transpeptidase catalytic domain-like"/>
    <property type="match status" value="1"/>
</dbReference>
<reference evidence="1 2" key="1">
    <citation type="submission" date="2018-12" db="EMBL/GenBank/DDBJ databases">
        <authorList>
            <consortium name="Pathogen Informatics"/>
        </authorList>
    </citation>
    <scope>NUCLEOTIDE SEQUENCE [LARGE SCALE GENOMIC DNA]</scope>
    <source>
        <strain evidence="1 2">NCTC6754</strain>
    </source>
</reference>
<dbReference type="PANTHER" id="PTHR36699">
    <property type="entry name" value="LD-TRANSPEPTIDASE"/>
    <property type="match status" value="1"/>
</dbReference>